<gene>
    <name evidence="3" type="ORF">JR050_02230</name>
</gene>
<feature type="domain" description="Alkyl hydroperoxide reductase subunit C/ Thiol specific antioxidant" evidence="2">
    <location>
        <begin position="2"/>
        <end position="86"/>
    </location>
</feature>
<dbReference type="InterPro" id="IPR000866">
    <property type="entry name" value="AhpC/TSA"/>
</dbReference>
<dbReference type="SUPFAM" id="SSF52833">
    <property type="entry name" value="Thioredoxin-like"/>
    <property type="match status" value="1"/>
</dbReference>
<keyword evidence="1" id="KW-1015">Disulfide bond</keyword>
<dbReference type="Proteomes" id="UP001518925">
    <property type="component" value="Unassembled WGS sequence"/>
</dbReference>
<evidence type="ECO:0000313" key="4">
    <source>
        <dbReference type="Proteomes" id="UP001518925"/>
    </source>
</evidence>
<reference evidence="3 4" key="1">
    <citation type="submission" date="2021-02" db="EMBL/GenBank/DDBJ databases">
        <title>Bacillus sp. RD4P76, an endophyte from a halophyte.</title>
        <authorList>
            <person name="Sun J.-Q."/>
        </authorList>
    </citation>
    <scope>NUCLEOTIDE SEQUENCE [LARGE SCALE GENOMIC DNA]</scope>
    <source>
        <strain evidence="3 4">RD4P76</strain>
    </source>
</reference>
<dbReference type="Gene3D" id="3.40.30.10">
    <property type="entry name" value="Glutaredoxin"/>
    <property type="match status" value="1"/>
</dbReference>
<comment type="caution">
    <text evidence="3">The sequence shown here is derived from an EMBL/GenBank/DDBJ whole genome shotgun (WGS) entry which is preliminary data.</text>
</comment>
<dbReference type="Pfam" id="PF00578">
    <property type="entry name" value="AhpC-TSA"/>
    <property type="match status" value="1"/>
</dbReference>
<protein>
    <submittedName>
        <fullName evidence="3">Redoxin domain-containing protein</fullName>
    </submittedName>
</protein>
<proteinExistence type="predicted"/>
<evidence type="ECO:0000256" key="1">
    <source>
        <dbReference type="ARBA" id="ARBA00023157"/>
    </source>
</evidence>
<dbReference type="EMBL" id="JAFELM010000013">
    <property type="protein sequence ID" value="MBM6616499.1"/>
    <property type="molecule type" value="Genomic_DNA"/>
</dbReference>
<accession>A0ABS2DDH4</accession>
<evidence type="ECO:0000313" key="3">
    <source>
        <dbReference type="EMBL" id="MBM6616499.1"/>
    </source>
</evidence>
<keyword evidence="4" id="KW-1185">Reference proteome</keyword>
<dbReference type="RefSeq" id="WP_204201889.1">
    <property type="nucleotide sequence ID" value="NZ_JAFELM010000013.1"/>
</dbReference>
<evidence type="ECO:0000259" key="2">
    <source>
        <dbReference type="Pfam" id="PF00578"/>
    </source>
</evidence>
<sequence length="113" mass="12966">MCQQQLVQLHENIDQFNELGVEMYIVSADGPAQQKELYTAIHERYGFSLPFLSDPDLTLIEKMDMENNDIAYRGYGLLDGNGKVVFSTINDHWGEELDKTLGEVQKELNKLKK</sequence>
<organism evidence="3 4">
    <name type="scientific">Bacillus suaedaesalsae</name>
    <dbReference type="NCBI Taxonomy" id="2810349"/>
    <lineage>
        <taxon>Bacteria</taxon>
        <taxon>Bacillati</taxon>
        <taxon>Bacillota</taxon>
        <taxon>Bacilli</taxon>
        <taxon>Bacillales</taxon>
        <taxon>Bacillaceae</taxon>
        <taxon>Bacillus</taxon>
    </lineage>
</organism>
<dbReference type="InterPro" id="IPR036249">
    <property type="entry name" value="Thioredoxin-like_sf"/>
</dbReference>
<name>A0ABS2DDH4_9BACI</name>